<reference evidence="2 3" key="1">
    <citation type="journal article" date="2013" name="Genome Announc.">
        <title>Complete Genome Sequence of Mycobacterium massiliense Clinical Strain Asan 50594, Belonging to the Type II Genotype.</title>
        <authorList>
            <person name="Kim B.J."/>
            <person name="Kim B.R."/>
            <person name="Hong S.H."/>
            <person name="Seok S.H."/>
            <person name="Kook Y.H."/>
            <person name="Kim B.J."/>
        </authorList>
    </citation>
    <scope>NUCLEOTIDE SEQUENCE [LARGE SCALE GENOMIC DNA]</scope>
    <source>
        <strain evidence="2 3">50594</strain>
    </source>
</reference>
<accession>A0AB33A5Z8</accession>
<evidence type="ECO:0000313" key="2">
    <source>
        <dbReference type="EMBL" id="AGM27158.1"/>
    </source>
</evidence>
<dbReference type="EMBL" id="CP004374">
    <property type="protein sequence ID" value="AGM27158.1"/>
    <property type="molecule type" value="Genomic_DNA"/>
</dbReference>
<protein>
    <submittedName>
        <fullName evidence="2">Uncharacterized protein</fullName>
    </submittedName>
</protein>
<feature type="region of interest" description="Disordered" evidence="1">
    <location>
        <begin position="1"/>
        <end position="84"/>
    </location>
</feature>
<name>A0AB33A5Z8_9MYCO</name>
<gene>
    <name evidence="2" type="ORF">MASS_0556</name>
</gene>
<sequence>MRCKGLDVVGTDRRARGNAETTRGSLALRWVESSRSIRDEGPRPTPAMPKTRRAESGQPGQGTASGAVANGKLHEVSPQLVHRY</sequence>
<evidence type="ECO:0000313" key="3">
    <source>
        <dbReference type="Proteomes" id="UP000013961"/>
    </source>
</evidence>
<organism evidence="2 3">
    <name type="scientific">Mycobacteroides abscessus subsp. bolletii 50594</name>
    <dbReference type="NCBI Taxonomy" id="1303024"/>
    <lineage>
        <taxon>Bacteria</taxon>
        <taxon>Bacillati</taxon>
        <taxon>Actinomycetota</taxon>
        <taxon>Actinomycetes</taxon>
        <taxon>Mycobacteriales</taxon>
        <taxon>Mycobacteriaceae</taxon>
        <taxon>Mycobacteroides</taxon>
        <taxon>Mycobacteroides abscessus</taxon>
    </lineage>
</organism>
<dbReference type="Proteomes" id="UP000013961">
    <property type="component" value="Chromosome"/>
</dbReference>
<dbReference type="KEGG" id="mabb:MASS_0556"/>
<proteinExistence type="predicted"/>
<evidence type="ECO:0000256" key="1">
    <source>
        <dbReference type="SAM" id="MobiDB-lite"/>
    </source>
</evidence>
<dbReference type="AlphaFoldDB" id="A0AB33A5Z8"/>